<dbReference type="PANTHER" id="PTHR36447">
    <property type="entry name" value="BETA-GALACTOSIDASE GANA"/>
    <property type="match status" value="1"/>
</dbReference>
<evidence type="ECO:0000313" key="13">
    <source>
        <dbReference type="Proteomes" id="UP001296943"/>
    </source>
</evidence>
<dbReference type="InterPro" id="IPR017853">
    <property type="entry name" value="GH"/>
</dbReference>
<dbReference type="PIRSF" id="PIRSF001084">
    <property type="entry name" value="B-galactosidase"/>
    <property type="match status" value="1"/>
</dbReference>
<comment type="similarity">
    <text evidence="2 8">Belongs to the glycosyl hydrolase 42 family.</text>
</comment>
<dbReference type="RefSeq" id="WP_204497821.1">
    <property type="nucleotide sequence ID" value="NZ_JAFBDR010000003.1"/>
</dbReference>
<dbReference type="Gene3D" id="3.20.20.80">
    <property type="entry name" value="Glycosidases"/>
    <property type="match status" value="1"/>
</dbReference>
<dbReference type="Gene3D" id="3.40.50.880">
    <property type="match status" value="1"/>
</dbReference>
<dbReference type="InterPro" id="IPR013738">
    <property type="entry name" value="Beta_galactosidase_Trimer"/>
</dbReference>
<dbReference type="Pfam" id="PF08533">
    <property type="entry name" value="Glyco_hydro_42C"/>
    <property type="match status" value="1"/>
</dbReference>
<dbReference type="Gene3D" id="2.60.40.1180">
    <property type="entry name" value="Golgi alpha-mannosidase II"/>
    <property type="match status" value="1"/>
</dbReference>
<dbReference type="InterPro" id="IPR029062">
    <property type="entry name" value="Class_I_gatase-like"/>
</dbReference>
<dbReference type="InterPro" id="IPR013780">
    <property type="entry name" value="Glyco_hydro_b"/>
</dbReference>
<evidence type="ECO:0000256" key="8">
    <source>
        <dbReference type="PIRNR" id="PIRNR001084"/>
    </source>
</evidence>
<dbReference type="PANTHER" id="PTHR36447:SF2">
    <property type="entry name" value="BETA-GALACTOSIDASE YESZ"/>
    <property type="match status" value="1"/>
</dbReference>
<keyword evidence="13" id="KW-1185">Reference proteome</keyword>
<dbReference type="Proteomes" id="UP001296943">
    <property type="component" value="Unassembled WGS sequence"/>
</dbReference>
<evidence type="ECO:0000256" key="7">
    <source>
        <dbReference type="ARBA" id="ARBA00023295"/>
    </source>
</evidence>
<accession>A0ABS2MX01</accession>
<keyword evidence="7 8" id="KW-0326">Glycosidase</keyword>
<evidence type="ECO:0000259" key="9">
    <source>
        <dbReference type="Pfam" id="PF02449"/>
    </source>
</evidence>
<reference evidence="12 13" key="1">
    <citation type="submission" date="2021-01" db="EMBL/GenBank/DDBJ databases">
        <title>Genomic Encyclopedia of Type Strains, Phase IV (KMG-IV): sequencing the most valuable type-strain genomes for metagenomic binning, comparative biology and taxonomic classification.</title>
        <authorList>
            <person name="Goeker M."/>
        </authorList>
    </citation>
    <scope>NUCLEOTIDE SEQUENCE [LARGE SCALE GENOMIC DNA]</scope>
    <source>
        <strain evidence="12 13">DSM 23711</strain>
    </source>
</reference>
<sequence length="681" mass="79438">MTKSLKANQLELGVCYYPEHWPEDLWENDYERMRELGFSYVRLAEFAWSIFEPEEGNFSFNFFDRAIDLAHKHGLKVILGTPTATPPAWLTHKYPEVLNVSQQGVQFQHGMRRHYNYNSKKYRELSARIVTKMAEHYHNHPAVVGWQIDNELNCEIDVFYSDADHESFRSWVKNKYGTLDKVNKAWGTTFWSQTYTSWDQIFLPRPTVNGSKNPHQLLDEKRFISDSAISYAKLQADLIRKFAPNHWITTNGMFNHLDNHRLTDELLDFFAYDSYPNFSKIFPDQGEKPLLDRKWSWNLSAVRSISNNFAIFEQQSGPGGWVDRIEQPSPLPGQIRLWTYQSVAHGADMILYFRWRTATFGSEIYWHGINDYHNQPNRRIAEIKEISQELMRIKEKIVGAKFKAEAAIVTDYDNQWDGETDKWYGPYIKQSEQEWFKAFQYNHIPVDALNFDENTNLSDLTNYKLLVYPHPAIMTDRKANLLKQYVEKGGKVVFGCRSGYKDVNGQPYMLPFPGVLRELVGVTVEDFTRVGEYQEIPEAEWATEIFQVNQFNEVLNNDNNTEILARYKNAYYENKPAAVKSQVGKGTTIYFGGVFTLDIANVILDELEISKTVESIELSEAVELAIREKDGVEYIFLLNYSDSSQTITFKEEWNELITKTKLNGTIEMKGFEVLILERRRK</sequence>
<dbReference type="InterPro" id="IPR013529">
    <property type="entry name" value="Glyco_hydro_42_N"/>
</dbReference>
<keyword evidence="6" id="KW-0862">Zinc</keyword>
<dbReference type="SUPFAM" id="SSF52317">
    <property type="entry name" value="Class I glutamine amidotransferase-like"/>
    <property type="match status" value="1"/>
</dbReference>
<dbReference type="Pfam" id="PF08532">
    <property type="entry name" value="Glyco_hydro_42M"/>
    <property type="match status" value="1"/>
</dbReference>
<comment type="caution">
    <text evidence="12">The sequence shown here is derived from an EMBL/GenBank/DDBJ whole genome shotgun (WGS) entry which is preliminary data.</text>
</comment>
<gene>
    <name evidence="12" type="ORF">JOC48_000887</name>
</gene>
<dbReference type="SUPFAM" id="SSF51445">
    <property type="entry name" value="(Trans)glycosidases"/>
    <property type="match status" value="1"/>
</dbReference>
<dbReference type="Pfam" id="PF02449">
    <property type="entry name" value="Glyco_hydro_42"/>
    <property type="match status" value="1"/>
</dbReference>
<evidence type="ECO:0000256" key="4">
    <source>
        <dbReference type="ARBA" id="ARBA00022723"/>
    </source>
</evidence>
<evidence type="ECO:0000256" key="3">
    <source>
        <dbReference type="ARBA" id="ARBA00012756"/>
    </source>
</evidence>
<proteinExistence type="inferred from homology"/>
<evidence type="ECO:0000256" key="6">
    <source>
        <dbReference type="ARBA" id="ARBA00022833"/>
    </source>
</evidence>
<keyword evidence="4" id="KW-0479">Metal-binding</keyword>
<dbReference type="CDD" id="cd03143">
    <property type="entry name" value="A4_beta-galactosidase_middle_domain"/>
    <property type="match status" value="1"/>
</dbReference>
<evidence type="ECO:0000256" key="1">
    <source>
        <dbReference type="ARBA" id="ARBA00001412"/>
    </source>
</evidence>
<keyword evidence="5 8" id="KW-0378">Hydrolase</keyword>
<feature type="domain" description="Glycoside hydrolase family 42 N-terminal" evidence="9">
    <location>
        <begin position="15"/>
        <end position="392"/>
    </location>
</feature>
<dbReference type="InterPro" id="IPR003476">
    <property type="entry name" value="Glyco_hydro_42"/>
</dbReference>
<dbReference type="InterPro" id="IPR013739">
    <property type="entry name" value="Beta_galactosidase_C"/>
</dbReference>
<evidence type="ECO:0000259" key="10">
    <source>
        <dbReference type="Pfam" id="PF08532"/>
    </source>
</evidence>
<feature type="domain" description="Beta-galactosidase C-terminal" evidence="11">
    <location>
        <begin position="622"/>
        <end position="678"/>
    </location>
</feature>
<comment type="catalytic activity">
    <reaction evidence="1 8">
        <text>Hydrolysis of terminal non-reducing beta-D-galactose residues in beta-D-galactosides.</text>
        <dbReference type="EC" id="3.2.1.23"/>
    </reaction>
</comment>
<name>A0ABS2MX01_9BACI</name>
<feature type="domain" description="Beta-galactosidase trimerisation" evidence="10">
    <location>
        <begin position="404"/>
        <end position="609"/>
    </location>
</feature>
<evidence type="ECO:0000256" key="2">
    <source>
        <dbReference type="ARBA" id="ARBA00005940"/>
    </source>
</evidence>
<protein>
    <recommendedName>
        <fullName evidence="3 8">Beta-galactosidase</fullName>
        <shortName evidence="8">Beta-gal</shortName>
        <ecNumber evidence="3 8">3.2.1.23</ecNumber>
    </recommendedName>
</protein>
<evidence type="ECO:0000313" key="12">
    <source>
        <dbReference type="EMBL" id="MBM7570409.1"/>
    </source>
</evidence>
<dbReference type="GO" id="GO:0004565">
    <property type="term" value="F:beta-galactosidase activity"/>
    <property type="evidence" value="ECO:0007669"/>
    <property type="project" value="UniProtKB-EC"/>
</dbReference>
<organism evidence="12 13">
    <name type="scientific">Aquibacillus albus</name>
    <dbReference type="NCBI Taxonomy" id="1168171"/>
    <lineage>
        <taxon>Bacteria</taxon>
        <taxon>Bacillati</taxon>
        <taxon>Bacillota</taxon>
        <taxon>Bacilli</taxon>
        <taxon>Bacillales</taxon>
        <taxon>Bacillaceae</taxon>
        <taxon>Aquibacillus</taxon>
    </lineage>
</organism>
<evidence type="ECO:0000256" key="5">
    <source>
        <dbReference type="ARBA" id="ARBA00022801"/>
    </source>
</evidence>
<evidence type="ECO:0000259" key="11">
    <source>
        <dbReference type="Pfam" id="PF08533"/>
    </source>
</evidence>
<dbReference type="EC" id="3.2.1.23" evidence="3 8"/>
<dbReference type="EMBL" id="JAFBDR010000003">
    <property type="protein sequence ID" value="MBM7570409.1"/>
    <property type="molecule type" value="Genomic_DNA"/>
</dbReference>